<gene>
    <name evidence="3" type="ORF">H8K52_08930</name>
</gene>
<comment type="subcellular location">
    <subcellularLocation>
        <location evidence="2">Cell membrane</location>
        <topology evidence="2">Lipid-anchor</topology>
    </subcellularLocation>
</comment>
<dbReference type="Pfam" id="PF02321">
    <property type="entry name" value="OEP"/>
    <property type="match status" value="2"/>
</dbReference>
<keyword evidence="2" id="KW-1134">Transmembrane beta strand</keyword>
<keyword evidence="2" id="KW-0732">Signal</keyword>
<dbReference type="RefSeq" id="WP_186922547.1">
    <property type="nucleotide sequence ID" value="NZ_JACOFW010000007.1"/>
</dbReference>
<protein>
    <submittedName>
        <fullName evidence="3">Efflux transporter outer membrane subunit</fullName>
    </submittedName>
</protein>
<keyword evidence="2" id="KW-0449">Lipoprotein</keyword>
<comment type="caution">
    <text evidence="3">The sequence shown here is derived from an EMBL/GenBank/DDBJ whole genome shotgun (WGS) entry which is preliminary data.</text>
</comment>
<dbReference type="InterPro" id="IPR003423">
    <property type="entry name" value="OMP_efflux"/>
</dbReference>
<dbReference type="SUPFAM" id="SSF56954">
    <property type="entry name" value="Outer membrane efflux proteins (OEP)"/>
    <property type="match status" value="1"/>
</dbReference>
<feature type="chain" id="PRO_5044968603" evidence="2">
    <location>
        <begin position="28"/>
        <end position="463"/>
    </location>
</feature>
<accession>A0ABR6X518</accession>
<keyword evidence="2" id="KW-0472">Membrane</keyword>
<evidence type="ECO:0000256" key="2">
    <source>
        <dbReference type="RuleBase" id="RU362097"/>
    </source>
</evidence>
<dbReference type="PANTHER" id="PTHR30203:SF32">
    <property type="entry name" value="CATION EFFLUX SYSTEM PROTEIN CUSC"/>
    <property type="match status" value="1"/>
</dbReference>
<dbReference type="InterPro" id="IPR010131">
    <property type="entry name" value="MdtP/NodT-like"/>
</dbReference>
<feature type="signal peptide" evidence="2">
    <location>
        <begin position="1"/>
        <end position="27"/>
    </location>
</feature>
<sequence length="463" mass="50917">MKQRVLTLLIALQLSACSLTPVLMLPAAPVPKNYPLTQSIDSSTSAVQLDWQVVFPERRLQRLIELALTNNRDLRLAALNVEAVKAQFGVQRAAQLPSIDVATGVVRQRSNATDIGTQFSFAFGMNAFEVDLFGRARASSDASFERYLASEQGRKAVQISLIAAVADAYCVELVAQEQLQVAKQTLLDWQKSLDLARGLKAANQVSGLDIAQAEGQVASAEADLQGRTRSVAQARNALRLLLGVELPDDLPVAPLLEQLPRYALQSGLPSELLINRPDILQAENNLRAANADIGVVRAAFFPRLSLTSSFGYSSPEMRNLFGNERSVWNFVPQITVPIFSAGKLRSELRLAEVRKSSAVAEYERAIQIAFREVSDGLAGRETYAPQIEAQQSVVRSAEKRLELLNLRYRAGIESRLELLDSQRQMHAARLSLLELRRAEMSNLIALYKALGGGASPIEMHFKK</sequence>
<organism evidence="3 4">
    <name type="scientific">Undibacterium seohonense</name>
    <dbReference type="NCBI Taxonomy" id="1344950"/>
    <lineage>
        <taxon>Bacteria</taxon>
        <taxon>Pseudomonadati</taxon>
        <taxon>Pseudomonadota</taxon>
        <taxon>Betaproteobacteria</taxon>
        <taxon>Burkholderiales</taxon>
        <taxon>Oxalobacteraceae</taxon>
        <taxon>Undibacterium</taxon>
    </lineage>
</organism>
<keyword evidence="2" id="KW-0564">Palmitate</keyword>
<keyword evidence="4" id="KW-1185">Reference proteome</keyword>
<dbReference type="PANTHER" id="PTHR30203">
    <property type="entry name" value="OUTER MEMBRANE CATION EFFLUX PROTEIN"/>
    <property type="match status" value="1"/>
</dbReference>
<dbReference type="NCBIfam" id="TIGR01845">
    <property type="entry name" value="outer_NodT"/>
    <property type="match status" value="1"/>
</dbReference>
<evidence type="ECO:0000256" key="1">
    <source>
        <dbReference type="ARBA" id="ARBA00007613"/>
    </source>
</evidence>
<dbReference type="Proteomes" id="UP000648257">
    <property type="component" value="Unassembled WGS sequence"/>
</dbReference>
<reference evidence="3 4" key="1">
    <citation type="submission" date="2020-08" db="EMBL/GenBank/DDBJ databases">
        <title>Novel species isolated from subtropical streams in China.</title>
        <authorList>
            <person name="Lu H."/>
        </authorList>
    </citation>
    <scope>NUCLEOTIDE SEQUENCE [LARGE SCALE GENOMIC DNA]</scope>
    <source>
        <strain evidence="3 4">KACC 16656</strain>
    </source>
</reference>
<evidence type="ECO:0000313" key="4">
    <source>
        <dbReference type="Proteomes" id="UP000648257"/>
    </source>
</evidence>
<keyword evidence="2" id="KW-0812">Transmembrane</keyword>
<proteinExistence type="inferred from homology"/>
<dbReference type="Gene3D" id="1.20.1600.10">
    <property type="entry name" value="Outer membrane efflux proteins (OEP)"/>
    <property type="match status" value="1"/>
</dbReference>
<name>A0ABR6X518_9BURK</name>
<dbReference type="Gene3D" id="2.20.200.10">
    <property type="entry name" value="Outer membrane efflux proteins (OEP)"/>
    <property type="match status" value="1"/>
</dbReference>
<dbReference type="EMBL" id="JACOFW010000007">
    <property type="protein sequence ID" value="MBC3807466.1"/>
    <property type="molecule type" value="Genomic_DNA"/>
</dbReference>
<evidence type="ECO:0000313" key="3">
    <source>
        <dbReference type="EMBL" id="MBC3807466.1"/>
    </source>
</evidence>
<comment type="similarity">
    <text evidence="1 2">Belongs to the outer membrane factor (OMF) (TC 1.B.17) family.</text>
</comment>